<dbReference type="RefSeq" id="WP_013158662.1">
    <property type="nucleotide sequence ID" value="NC_014212.1"/>
</dbReference>
<protein>
    <recommendedName>
        <fullName evidence="2">Alpha/beta hydrolase fold-5 domain-containing protein</fullName>
    </recommendedName>
</protein>
<keyword evidence="1" id="KW-0472">Membrane</keyword>
<evidence type="ECO:0000259" key="2">
    <source>
        <dbReference type="Pfam" id="PF12695"/>
    </source>
</evidence>
<dbReference type="eggNOG" id="COG0412">
    <property type="taxonomic scope" value="Bacteria"/>
</dbReference>
<keyword evidence="1" id="KW-1133">Transmembrane helix</keyword>
<keyword evidence="1" id="KW-0812">Transmembrane</keyword>
<keyword evidence="4" id="KW-1185">Reference proteome</keyword>
<evidence type="ECO:0000313" key="3">
    <source>
        <dbReference type="EMBL" id="ADH64117.1"/>
    </source>
</evidence>
<dbReference type="Gene3D" id="3.40.50.1820">
    <property type="entry name" value="alpha/beta hydrolase"/>
    <property type="match status" value="1"/>
</dbReference>
<dbReference type="OrthoDB" id="9780932at2"/>
<dbReference type="STRING" id="526227.Mesil_2249"/>
<sequence length="253" mass="27470">MSQPQRAPFVNKRFWLFFFGGMFFLAGAVALYVWFALRPLPAAPEAAQALQSDARVSVQQTSYGYDFIPLGTPKGGLAFYPGGRVEYTAYAPLMRQIAEFGYRVALMWVPFGLAVTAENKAQEPIAAHPELAWAVGGHSVGGVAASTFASGDSRVRALVLFAAYPRMDLSATTIPTLALFGSKDGVLPPEEARQRARLLPKGAEVRFLEGFNHSSYGAYGPQPGDQAATVEKLAGWRIVSREVVAFLEKHLQP</sequence>
<dbReference type="SUPFAM" id="SSF53474">
    <property type="entry name" value="alpha/beta-Hydrolases"/>
    <property type="match status" value="1"/>
</dbReference>
<dbReference type="AlphaFoldDB" id="D7BIE2"/>
<dbReference type="EMBL" id="CP002042">
    <property type="protein sequence ID" value="ADH64117.1"/>
    <property type="molecule type" value="Genomic_DNA"/>
</dbReference>
<organism evidence="3 4">
    <name type="scientific">Allomeiothermus silvanus (strain ATCC 700542 / DSM 9946 / NBRC 106475 / NCIMB 13440 / VI-R2)</name>
    <name type="common">Thermus silvanus</name>
    <dbReference type="NCBI Taxonomy" id="526227"/>
    <lineage>
        <taxon>Bacteria</taxon>
        <taxon>Thermotogati</taxon>
        <taxon>Deinococcota</taxon>
        <taxon>Deinococci</taxon>
        <taxon>Thermales</taxon>
        <taxon>Thermaceae</taxon>
        <taxon>Allomeiothermus</taxon>
    </lineage>
</organism>
<accession>D7BIE2</accession>
<feature type="domain" description="Alpha/beta hydrolase fold-5" evidence="2">
    <location>
        <begin position="77"/>
        <end position="233"/>
    </location>
</feature>
<name>D7BIE2_ALLS1</name>
<dbReference type="KEGG" id="msv:Mesil_2249"/>
<dbReference type="HOGENOM" id="CLU_077889_0_0_0"/>
<evidence type="ECO:0000313" key="4">
    <source>
        <dbReference type="Proteomes" id="UP000001916"/>
    </source>
</evidence>
<dbReference type="InterPro" id="IPR029058">
    <property type="entry name" value="AB_hydrolase_fold"/>
</dbReference>
<evidence type="ECO:0000256" key="1">
    <source>
        <dbReference type="SAM" id="Phobius"/>
    </source>
</evidence>
<dbReference type="Proteomes" id="UP000001916">
    <property type="component" value="Chromosome"/>
</dbReference>
<feature type="transmembrane region" description="Helical" evidence="1">
    <location>
        <begin position="14"/>
        <end position="35"/>
    </location>
</feature>
<dbReference type="InterPro" id="IPR029059">
    <property type="entry name" value="AB_hydrolase_5"/>
</dbReference>
<dbReference type="Pfam" id="PF12695">
    <property type="entry name" value="Abhydrolase_5"/>
    <property type="match status" value="1"/>
</dbReference>
<proteinExistence type="predicted"/>
<gene>
    <name evidence="3" type="ordered locus">Mesil_2249</name>
</gene>
<reference evidence="3 4" key="1">
    <citation type="journal article" date="2010" name="Stand. Genomic Sci.">
        <title>Complete genome sequence of Meiothermus silvanus type strain (VI-R2).</title>
        <authorList>
            <person name="Sikorski J."/>
            <person name="Tindall B.J."/>
            <person name="Lowry S."/>
            <person name="Lucas S."/>
            <person name="Nolan M."/>
            <person name="Copeland A."/>
            <person name="Glavina Del Rio T."/>
            <person name="Tice H."/>
            <person name="Cheng J.F."/>
            <person name="Han C."/>
            <person name="Pitluck S."/>
            <person name="Liolios K."/>
            <person name="Ivanova N."/>
            <person name="Mavromatis K."/>
            <person name="Mikhailova N."/>
            <person name="Pati A."/>
            <person name="Goodwin L."/>
            <person name="Chen A."/>
            <person name="Palaniappan K."/>
            <person name="Land M."/>
            <person name="Hauser L."/>
            <person name="Chang Y.J."/>
            <person name="Jeffries C.D."/>
            <person name="Rohde M."/>
            <person name="Goker M."/>
            <person name="Woyke T."/>
            <person name="Bristow J."/>
            <person name="Eisen J.A."/>
            <person name="Markowitz V."/>
            <person name="Hugenholtz P."/>
            <person name="Kyrpides N.C."/>
            <person name="Klenk H.P."/>
            <person name="Lapidus A."/>
        </authorList>
    </citation>
    <scope>NUCLEOTIDE SEQUENCE [LARGE SCALE GENOMIC DNA]</scope>
    <source>
        <strain evidence="4">ATCC 700542 / DSM 9946 / VI-R2</strain>
    </source>
</reference>
<dbReference type="GO" id="GO:0016787">
    <property type="term" value="F:hydrolase activity"/>
    <property type="evidence" value="ECO:0007669"/>
    <property type="project" value="InterPro"/>
</dbReference>